<sequence length="542" mass="57356">MADLERILDLISGYVWGAPLLILLFGTHLFLTVRLRFIQRYLGQAIRLSLQRSKEGEGDISQFGALTTALAATIGTGNIVGVATAVAAGGPGAILWMWLTGVFGISTKYAEALLAVKYRVTTPDGQMAGGPMYVLERGLHQRWLGWLFALLTAVAAFGIGNMVQANSIAAMLHETFGLAHWVSGLVMALLTAVVVLGGIKWISRACEALVPFMACAYVAGCLYLLLMHLDRIPASLALIVTGAFSGTAMTGGFLGAGVAQAIRFGIARGLFSNESGLGSAPIVAAAAQTRNPVRQALVSSTGTFWDTVVVCAMTGLVIVNSQSWTLSSLPMKGLAPELRATVEASPAFQHGGLDFDKAPPDLRTALLAGGAWPTVTVLPASFPPALREAAIAAGALRDDTLTVASLPVELVADLGQAEGWRPPPQEGSVLTRTAFADIPVVGPLVLSLGLLTFVFSTILGWEYYGEKAAEYLLGSRVILPYRLLWVVSVLIGSMVTLKAVWTFADIANGLMAVPNLITLLALNHVILAETRTYLWEGRLDEA</sequence>
<dbReference type="GO" id="GO:0005886">
    <property type="term" value="C:plasma membrane"/>
    <property type="evidence" value="ECO:0007669"/>
    <property type="project" value="UniProtKB-SubCell"/>
</dbReference>
<evidence type="ECO:0000313" key="10">
    <source>
        <dbReference type="Proteomes" id="UP000252355"/>
    </source>
</evidence>
<feature type="transmembrane region" description="Helical" evidence="8">
    <location>
        <begin position="232"/>
        <end position="259"/>
    </location>
</feature>
<feature type="transmembrane region" description="Helical" evidence="8">
    <location>
        <begin position="440"/>
        <end position="461"/>
    </location>
</feature>
<dbReference type="PANTHER" id="PTHR30330">
    <property type="entry name" value="AGSS FAMILY TRANSPORTER, SODIUM-ALANINE"/>
    <property type="match status" value="1"/>
</dbReference>
<evidence type="ECO:0000256" key="8">
    <source>
        <dbReference type="RuleBase" id="RU363064"/>
    </source>
</evidence>
<dbReference type="Proteomes" id="UP000252355">
    <property type="component" value="Unassembled WGS sequence"/>
</dbReference>
<evidence type="ECO:0000256" key="3">
    <source>
        <dbReference type="ARBA" id="ARBA00022448"/>
    </source>
</evidence>
<dbReference type="InterPro" id="IPR001463">
    <property type="entry name" value="Na/Ala_symport"/>
</dbReference>
<feature type="transmembrane region" description="Helical" evidence="8">
    <location>
        <begin position="14"/>
        <end position="33"/>
    </location>
</feature>
<dbReference type="PRINTS" id="PR00175">
    <property type="entry name" value="NAALASMPORT"/>
</dbReference>
<protein>
    <submittedName>
        <fullName evidence="9">Sodium/glycine symporter GlyP</fullName>
    </submittedName>
</protein>
<organism evidence="9 10">
    <name type="scientific">Candidatus Ozemobacter sibiricus</name>
    <dbReference type="NCBI Taxonomy" id="2268124"/>
    <lineage>
        <taxon>Bacteria</taxon>
        <taxon>Candidatus Ozemobacteria</taxon>
        <taxon>Candidatus Ozemobacterales</taxon>
        <taxon>Candidatus Ozemobacteraceae</taxon>
        <taxon>Candidatus Ozemobacter</taxon>
    </lineage>
</organism>
<dbReference type="EMBL" id="QOQW01000024">
    <property type="protein sequence ID" value="RCK78347.1"/>
    <property type="molecule type" value="Genomic_DNA"/>
</dbReference>
<evidence type="ECO:0000256" key="7">
    <source>
        <dbReference type="ARBA" id="ARBA00023136"/>
    </source>
</evidence>
<dbReference type="Gene3D" id="1.20.1740.10">
    <property type="entry name" value="Amino acid/polyamine transporter I"/>
    <property type="match status" value="1"/>
</dbReference>
<evidence type="ECO:0000256" key="4">
    <source>
        <dbReference type="ARBA" id="ARBA00022475"/>
    </source>
</evidence>
<comment type="caution">
    <text evidence="9">The sequence shown here is derived from an EMBL/GenBank/DDBJ whole genome shotgun (WGS) entry which is preliminary data.</text>
</comment>
<dbReference type="GO" id="GO:0005283">
    <property type="term" value="F:amino acid:sodium symporter activity"/>
    <property type="evidence" value="ECO:0007669"/>
    <property type="project" value="InterPro"/>
</dbReference>
<evidence type="ECO:0000256" key="1">
    <source>
        <dbReference type="ARBA" id="ARBA00004651"/>
    </source>
</evidence>
<keyword evidence="6 8" id="KW-1133">Transmembrane helix</keyword>
<proteinExistence type="inferred from homology"/>
<dbReference type="Pfam" id="PF01235">
    <property type="entry name" value="Na_Ala_symp"/>
    <property type="match status" value="1"/>
</dbReference>
<keyword evidence="7 8" id="KW-0472">Membrane</keyword>
<keyword evidence="3 8" id="KW-0813">Transport</keyword>
<comment type="subcellular location">
    <subcellularLocation>
        <location evidence="1 8">Cell membrane</location>
        <topology evidence="1 8">Multi-pass membrane protein</topology>
    </subcellularLocation>
</comment>
<evidence type="ECO:0000313" key="9">
    <source>
        <dbReference type="EMBL" id="RCK78347.1"/>
    </source>
</evidence>
<feature type="transmembrane region" description="Helical" evidence="8">
    <location>
        <begin position="208"/>
        <end position="226"/>
    </location>
</feature>
<evidence type="ECO:0000256" key="5">
    <source>
        <dbReference type="ARBA" id="ARBA00022692"/>
    </source>
</evidence>
<evidence type="ECO:0000256" key="6">
    <source>
        <dbReference type="ARBA" id="ARBA00022989"/>
    </source>
</evidence>
<keyword evidence="5 8" id="KW-0812">Transmembrane</keyword>
<gene>
    <name evidence="9" type="ORF">OZSIB_1589</name>
</gene>
<evidence type="ECO:0000256" key="2">
    <source>
        <dbReference type="ARBA" id="ARBA00009261"/>
    </source>
</evidence>
<dbReference type="AlphaFoldDB" id="A0A367ZKG2"/>
<comment type="similarity">
    <text evidence="2 8">Belongs to the alanine or glycine:cation symporter (AGCS) (TC 2.A.25) family.</text>
</comment>
<reference evidence="9 10" key="1">
    <citation type="submission" date="2018-05" db="EMBL/GenBank/DDBJ databases">
        <title>A metagenomic window into the 2 km-deep terrestrial subsurface aquifer revealed taxonomically and functionally diverse microbial community comprising novel uncultured bacterial lineages.</title>
        <authorList>
            <person name="Kadnikov V.V."/>
            <person name="Mardanov A.V."/>
            <person name="Beletsky A.V."/>
            <person name="Banks D."/>
            <person name="Pimenov N.V."/>
            <person name="Frank Y.A."/>
            <person name="Karnachuk O.V."/>
            <person name="Ravin N.V."/>
        </authorList>
    </citation>
    <scope>NUCLEOTIDE SEQUENCE [LARGE SCALE GENOMIC DNA]</scope>
    <source>
        <strain evidence="9">BY5</strain>
    </source>
</reference>
<feature type="transmembrane region" description="Helical" evidence="8">
    <location>
        <begin position="175"/>
        <end position="196"/>
    </location>
</feature>
<accession>A0A367ZKG2</accession>
<keyword evidence="4 8" id="KW-1003">Cell membrane</keyword>
<comment type="caution">
    <text evidence="8">Lacks conserved residue(s) required for the propagation of feature annotation.</text>
</comment>
<name>A0A367ZKG2_9BACT</name>
<feature type="transmembrane region" description="Helical" evidence="8">
    <location>
        <begin position="143"/>
        <end position="163"/>
    </location>
</feature>
<feature type="transmembrane region" description="Helical" evidence="8">
    <location>
        <begin position="481"/>
        <end position="501"/>
    </location>
</feature>
<dbReference type="NCBIfam" id="TIGR00835">
    <property type="entry name" value="agcS"/>
    <property type="match status" value="1"/>
</dbReference>
<dbReference type="PANTHER" id="PTHR30330:SF3">
    <property type="entry name" value="TRANSCRIPTIONAL REGULATOR, LRP FAMILY"/>
    <property type="match status" value="1"/>
</dbReference>
<keyword evidence="8" id="KW-0769">Symport</keyword>